<keyword evidence="9" id="KW-1185">Reference proteome</keyword>
<protein>
    <recommendedName>
        <fullName evidence="7">Pectinesterase catalytic domain-containing protein</fullName>
    </recommendedName>
</protein>
<dbReference type="Proteomes" id="UP001386955">
    <property type="component" value="Unassembled WGS sequence"/>
</dbReference>
<evidence type="ECO:0000256" key="6">
    <source>
        <dbReference type="SAM" id="MobiDB-lite"/>
    </source>
</evidence>
<sequence>MKNQQNMVTAQGRTDQNQNTGTSIQQCNIIPSTDLKPVMKSISSFLGRPWKKYSRTVVMQSLISNHIDPKGWHEWDEEHKDYLETLYYGEFRNRGPGAGTDHRVNWTGFHVLTSDWEANKFTVKELIQGDKWLGSTGVNYIEGLHG</sequence>
<evidence type="ECO:0000256" key="2">
    <source>
        <dbReference type="ARBA" id="ARBA00005184"/>
    </source>
</evidence>
<dbReference type="InterPro" id="IPR011050">
    <property type="entry name" value="Pectin_lyase_fold/virulence"/>
</dbReference>
<reference evidence="8 9" key="1">
    <citation type="submission" date="2024-01" db="EMBL/GenBank/DDBJ databases">
        <title>The genomes of 5 underutilized Papilionoideae crops provide insights into root nodulation and disease resistanc.</title>
        <authorList>
            <person name="Jiang F."/>
        </authorList>
    </citation>
    <scope>NUCLEOTIDE SEQUENCE [LARGE SCALE GENOMIC DNA]</scope>
    <source>
        <strain evidence="8">DUOXIRENSHENG_FW03</strain>
        <tissue evidence="8">Leaves</tissue>
    </source>
</reference>
<evidence type="ECO:0000313" key="9">
    <source>
        <dbReference type="Proteomes" id="UP001386955"/>
    </source>
</evidence>
<dbReference type="SUPFAM" id="SSF51126">
    <property type="entry name" value="Pectin lyase-like"/>
    <property type="match status" value="1"/>
</dbReference>
<keyword evidence="3" id="KW-0964">Secreted</keyword>
<proteinExistence type="predicted"/>
<dbReference type="GO" id="GO:0042545">
    <property type="term" value="P:cell wall modification"/>
    <property type="evidence" value="ECO:0007669"/>
    <property type="project" value="InterPro"/>
</dbReference>
<keyword evidence="3" id="KW-0134">Cell wall</keyword>
<evidence type="ECO:0000259" key="7">
    <source>
        <dbReference type="Pfam" id="PF01095"/>
    </source>
</evidence>
<dbReference type="GO" id="GO:0030599">
    <property type="term" value="F:pectinesterase activity"/>
    <property type="evidence" value="ECO:0007669"/>
    <property type="project" value="InterPro"/>
</dbReference>
<comment type="caution">
    <text evidence="8">The sequence shown here is derived from an EMBL/GenBank/DDBJ whole genome shotgun (WGS) entry which is preliminary data.</text>
</comment>
<name>A0AAN9XST1_PSOTE</name>
<comment type="subcellular location">
    <subcellularLocation>
        <location evidence="1">Secreted</location>
        <location evidence="1">Cell wall</location>
    </subcellularLocation>
</comment>
<gene>
    <name evidence="8" type="ORF">VNO78_07488</name>
</gene>
<evidence type="ECO:0000256" key="1">
    <source>
        <dbReference type="ARBA" id="ARBA00004191"/>
    </source>
</evidence>
<feature type="region of interest" description="Disordered" evidence="6">
    <location>
        <begin position="1"/>
        <end position="21"/>
    </location>
</feature>
<comment type="pathway">
    <text evidence="2">Glycan metabolism; pectin degradation; 2-dehydro-3-deoxy-D-gluconate from pectin: step 1/5.</text>
</comment>
<dbReference type="PANTHER" id="PTHR31707">
    <property type="entry name" value="PECTINESTERASE"/>
    <property type="match status" value="1"/>
</dbReference>
<dbReference type="InterPro" id="IPR000070">
    <property type="entry name" value="Pectinesterase_cat"/>
</dbReference>
<dbReference type="EMBL" id="JAYMYS010000002">
    <property type="protein sequence ID" value="KAK7405876.1"/>
    <property type="molecule type" value="Genomic_DNA"/>
</dbReference>
<keyword evidence="4" id="KW-0378">Hydrolase</keyword>
<evidence type="ECO:0000256" key="3">
    <source>
        <dbReference type="ARBA" id="ARBA00022512"/>
    </source>
</evidence>
<evidence type="ECO:0000313" key="8">
    <source>
        <dbReference type="EMBL" id="KAK7405876.1"/>
    </source>
</evidence>
<dbReference type="InterPro" id="IPR012334">
    <property type="entry name" value="Pectin_lyas_fold"/>
</dbReference>
<dbReference type="AlphaFoldDB" id="A0AAN9XST1"/>
<evidence type="ECO:0000256" key="5">
    <source>
        <dbReference type="ARBA" id="ARBA00023085"/>
    </source>
</evidence>
<accession>A0AAN9XST1</accession>
<dbReference type="Pfam" id="PF01095">
    <property type="entry name" value="Pectinesterase"/>
    <property type="match status" value="1"/>
</dbReference>
<keyword evidence="5" id="KW-0063">Aspartyl esterase</keyword>
<feature type="domain" description="Pectinesterase catalytic" evidence="7">
    <location>
        <begin position="1"/>
        <end position="130"/>
    </location>
</feature>
<dbReference type="Gene3D" id="2.160.20.10">
    <property type="entry name" value="Single-stranded right-handed beta-helix, Pectin lyase-like"/>
    <property type="match status" value="1"/>
</dbReference>
<organism evidence="8 9">
    <name type="scientific">Psophocarpus tetragonolobus</name>
    <name type="common">Winged bean</name>
    <name type="synonym">Dolichos tetragonolobus</name>
    <dbReference type="NCBI Taxonomy" id="3891"/>
    <lineage>
        <taxon>Eukaryota</taxon>
        <taxon>Viridiplantae</taxon>
        <taxon>Streptophyta</taxon>
        <taxon>Embryophyta</taxon>
        <taxon>Tracheophyta</taxon>
        <taxon>Spermatophyta</taxon>
        <taxon>Magnoliopsida</taxon>
        <taxon>eudicotyledons</taxon>
        <taxon>Gunneridae</taxon>
        <taxon>Pentapetalae</taxon>
        <taxon>rosids</taxon>
        <taxon>fabids</taxon>
        <taxon>Fabales</taxon>
        <taxon>Fabaceae</taxon>
        <taxon>Papilionoideae</taxon>
        <taxon>50 kb inversion clade</taxon>
        <taxon>NPAAA clade</taxon>
        <taxon>indigoferoid/millettioid clade</taxon>
        <taxon>Phaseoleae</taxon>
        <taxon>Psophocarpus</taxon>
    </lineage>
</organism>
<evidence type="ECO:0000256" key="4">
    <source>
        <dbReference type="ARBA" id="ARBA00022801"/>
    </source>
</evidence>